<protein>
    <recommendedName>
        <fullName evidence="4">Lanthionine synthetase</fullName>
    </recommendedName>
</protein>
<gene>
    <name evidence="2" type="ORF">ED312_18535</name>
</gene>
<dbReference type="GO" id="GO:0031179">
    <property type="term" value="P:peptide modification"/>
    <property type="evidence" value="ECO:0007669"/>
    <property type="project" value="InterPro"/>
</dbReference>
<dbReference type="OrthoDB" id="9148343at2"/>
<dbReference type="GO" id="GO:0005975">
    <property type="term" value="P:carbohydrate metabolic process"/>
    <property type="evidence" value="ECO:0007669"/>
    <property type="project" value="InterPro"/>
</dbReference>
<dbReference type="Proteomes" id="UP000267469">
    <property type="component" value="Unassembled WGS sequence"/>
</dbReference>
<proteinExistence type="predicted"/>
<comment type="caution">
    <text evidence="2">The sequence shown here is derived from an EMBL/GenBank/DDBJ whole genome shotgun (WGS) entry which is preliminary data.</text>
</comment>
<accession>A0A3N0E1J6</accession>
<keyword evidence="3" id="KW-1185">Reference proteome</keyword>
<feature type="binding site" evidence="1">
    <location>
        <position position="337"/>
    </location>
    <ligand>
        <name>Zn(2+)</name>
        <dbReference type="ChEBI" id="CHEBI:29105"/>
    </ligand>
</feature>
<dbReference type="PANTHER" id="PTHR12736:SF7">
    <property type="entry name" value="LANC-LIKE PROTEIN 3"/>
    <property type="match status" value="1"/>
</dbReference>
<dbReference type="EMBL" id="RJTM01000122">
    <property type="protein sequence ID" value="RNL81729.1"/>
    <property type="molecule type" value="Genomic_DNA"/>
</dbReference>
<organism evidence="2 3">
    <name type="scientific">Sinomicrobium pectinilyticum</name>
    <dbReference type="NCBI Taxonomy" id="1084421"/>
    <lineage>
        <taxon>Bacteria</taxon>
        <taxon>Pseudomonadati</taxon>
        <taxon>Bacteroidota</taxon>
        <taxon>Flavobacteriia</taxon>
        <taxon>Flavobacteriales</taxon>
        <taxon>Flavobacteriaceae</taxon>
        <taxon>Sinomicrobium</taxon>
    </lineage>
</organism>
<dbReference type="Pfam" id="PF05147">
    <property type="entry name" value="LANC_like"/>
    <property type="match status" value="1"/>
</dbReference>
<evidence type="ECO:0000313" key="2">
    <source>
        <dbReference type="EMBL" id="RNL81729.1"/>
    </source>
</evidence>
<dbReference type="InterPro" id="IPR007822">
    <property type="entry name" value="LANC-like"/>
</dbReference>
<dbReference type="GO" id="GO:0046872">
    <property type="term" value="F:metal ion binding"/>
    <property type="evidence" value="ECO:0007669"/>
    <property type="project" value="UniProtKB-KW"/>
</dbReference>
<dbReference type="SMART" id="SM01260">
    <property type="entry name" value="LANC_like"/>
    <property type="match status" value="1"/>
</dbReference>
<keyword evidence="1" id="KW-0479">Metal-binding</keyword>
<sequence length="643" mass="73816">MLTEKEKRRLTGHLHQIKTDILSLAKGEEEEIYWETPVYSKDGSQTATELAFNIFNGNSGIALFFLELYNCEGNKEDLETAGKIIRFILRSGEQKQKYFCFYTGFTGIIYTLVKYYEATGEKDHLTKALHLTLNCAKDIVEQPVKADLLSGYAGNLFVMTLLYHYSENNTVLDIIRQLIDRFITELRISETGLKWDYSRAKSSYDSMTGFSHGASGIAYVLLQVGNYFKSDGLIYLAEQALAYEMQYFHPESGNWLDLRMGPHRLSLEKAYRWDLEQFIPTMRNVNSWAHGASGIGISRLYAYEITGKSIYLDHCKTVMKSSLKHLRQNDRPDYTLCSGYTGHIPFLSRYRKHSEAYDLSNLVAITDNAKKQYARYQSYNTYVSTNREDCGLLSGKAGVGYGILHLLNPDMDSICMPRLPKSAEHTTLEGYSRTYMSSYIFRKYYPETIRILNTVSGEFTESIEGEDISVIEQQVKQYVHTVPALEEIFNYEYGLTALWKSHKGYLCYHMKRKHHQLRAEILCNLSPVALLKIPFILSGHVHTHPLGQELKGIMHADPGHQTLILVSNENGISRMPIGKFHTLLVSYLSEQYYSPDHLSDIILLRHFSHEVKTPDEILKFKGMVLKQFIEMIKTGIVEEKNLE</sequence>
<dbReference type="AlphaFoldDB" id="A0A3N0E1J6"/>
<dbReference type="InterPro" id="IPR012341">
    <property type="entry name" value="6hp_glycosidase-like_sf"/>
</dbReference>
<evidence type="ECO:0000256" key="1">
    <source>
        <dbReference type="PIRSR" id="PIRSR607822-1"/>
    </source>
</evidence>
<dbReference type="Gene3D" id="1.50.10.10">
    <property type="match status" value="1"/>
</dbReference>
<dbReference type="GO" id="GO:0005886">
    <property type="term" value="C:plasma membrane"/>
    <property type="evidence" value="ECO:0007669"/>
    <property type="project" value="TreeGrafter"/>
</dbReference>
<name>A0A3N0E1J6_SINP1</name>
<evidence type="ECO:0000313" key="3">
    <source>
        <dbReference type="Proteomes" id="UP000267469"/>
    </source>
</evidence>
<dbReference type="RefSeq" id="WP_123217520.1">
    <property type="nucleotide sequence ID" value="NZ_RJTM01000122.1"/>
</dbReference>
<dbReference type="PRINTS" id="PR01950">
    <property type="entry name" value="LANCSUPER"/>
</dbReference>
<dbReference type="PANTHER" id="PTHR12736">
    <property type="entry name" value="LANC-LIKE PROTEIN"/>
    <property type="match status" value="1"/>
</dbReference>
<evidence type="ECO:0008006" key="4">
    <source>
        <dbReference type="Google" id="ProtNLM"/>
    </source>
</evidence>
<dbReference type="SUPFAM" id="SSF158745">
    <property type="entry name" value="LanC-like"/>
    <property type="match status" value="1"/>
</dbReference>
<keyword evidence="1" id="KW-0862">Zinc</keyword>
<reference evidence="2 3" key="1">
    <citation type="submission" date="2018-10" db="EMBL/GenBank/DDBJ databases">
        <title>Sinomicrobium pectinilyticum sp. nov., a pectinase-producing bacterium isolated from alkaline and saline soil, and emended description of the genus Sinomicrobium.</title>
        <authorList>
            <person name="Cheng B."/>
            <person name="Li C."/>
            <person name="Lai Q."/>
            <person name="Du M."/>
            <person name="Shao Z."/>
            <person name="Xu P."/>
            <person name="Yang C."/>
        </authorList>
    </citation>
    <scope>NUCLEOTIDE SEQUENCE [LARGE SCALE GENOMIC DNA]</scope>
    <source>
        <strain evidence="2 3">5DNS001</strain>
    </source>
</reference>